<evidence type="ECO:0000256" key="12">
    <source>
        <dbReference type="ARBA" id="ARBA00022801"/>
    </source>
</evidence>
<dbReference type="GO" id="GO:0004180">
    <property type="term" value="F:carboxypeptidase activity"/>
    <property type="evidence" value="ECO:0007669"/>
    <property type="project" value="UniProtKB-KW"/>
</dbReference>
<proteinExistence type="inferred from homology"/>
<reference evidence="24" key="2">
    <citation type="submission" date="2025-08" db="UniProtKB">
        <authorList>
            <consortium name="Ensembl"/>
        </authorList>
    </citation>
    <scope>IDENTIFICATION</scope>
</reference>
<evidence type="ECO:0000256" key="18">
    <source>
        <dbReference type="ARBA" id="ARBA00023180"/>
    </source>
</evidence>
<keyword evidence="8" id="KW-0121">Carboxypeptidase</keyword>
<evidence type="ECO:0000256" key="17">
    <source>
        <dbReference type="ARBA" id="ARBA00023145"/>
    </source>
</evidence>
<evidence type="ECO:0000256" key="2">
    <source>
        <dbReference type="ARBA" id="ARBA00004371"/>
    </source>
</evidence>
<keyword evidence="13" id="KW-0256">Endoplasmic reticulum</keyword>
<dbReference type="SUPFAM" id="SSF53187">
    <property type="entry name" value="Zn-dependent exopeptidases"/>
    <property type="match status" value="1"/>
</dbReference>
<keyword evidence="19" id="KW-0458">Lysosome</keyword>
<dbReference type="GO" id="GO:0006508">
    <property type="term" value="P:proteolysis"/>
    <property type="evidence" value="ECO:0007669"/>
    <property type="project" value="UniProtKB-KW"/>
</dbReference>
<evidence type="ECO:0000256" key="22">
    <source>
        <dbReference type="SAM" id="SignalP"/>
    </source>
</evidence>
<name>A0AAY5F0U7_ELEEL</name>
<keyword evidence="16" id="KW-0482">Metalloprotease</keyword>
<evidence type="ECO:0000256" key="20">
    <source>
        <dbReference type="ARBA" id="ARBA00025833"/>
    </source>
</evidence>
<keyword evidence="9" id="KW-0645">Protease</keyword>
<dbReference type="GO" id="GO:0005615">
    <property type="term" value="C:extracellular space"/>
    <property type="evidence" value="ECO:0007669"/>
    <property type="project" value="TreeGrafter"/>
</dbReference>
<keyword evidence="11 22" id="KW-0732">Signal</keyword>
<evidence type="ECO:0000256" key="8">
    <source>
        <dbReference type="ARBA" id="ARBA00022645"/>
    </source>
</evidence>
<dbReference type="AlphaFoldDB" id="A0AAY5F0U7"/>
<keyword evidence="18" id="KW-0325">Glycoprotein</keyword>
<dbReference type="InterPro" id="IPR039866">
    <property type="entry name" value="CPQ"/>
</dbReference>
<gene>
    <name evidence="24" type="primary">LOC113585627</name>
</gene>
<evidence type="ECO:0000256" key="15">
    <source>
        <dbReference type="ARBA" id="ARBA00023034"/>
    </source>
</evidence>
<comment type="subcellular location">
    <subcellularLocation>
        <location evidence="1">Endoplasmic reticulum</location>
    </subcellularLocation>
    <subcellularLocation>
        <location evidence="3">Golgi apparatus</location>
    </subcellularLocation>
    <subcellularLocation>
        <location evidence="2">Lysosome</location>
    </subcellularLocation>
    <subcellularLocation>
        <location evidence="4">Secreted</location>
    </subcellularLocation>
</comment>
<dbReference type="GO" id="GO:0005764">
    <property type="term" value="C:lysosome"/>
    <property type="evidence" value="ECO:0007669"/>
    <property type="project" value="UniProtKB-SubCell"/>
</dbReference>
<dbReference type="GO" id="GO:0043171">
    <property type="term" value="P:peptide catabolic process"/>
    <property type="evidence" value="ECO:0007669"/>
    <property type="project" value="TreeGrafter"/>
</dbReference>
<dbReference type="GeneTree" id="ENSGT00390000018110"/>
<evidence type="ECO:0000256" key="11">
    <source>
        <dbReference type="ARBA" id="ARBA00022729"/>
    </source>
</evidence>
<evidence type="ECO:0000313" key="24">
    <source>
        <dbReference type="Ensembl" id="ENSEEEP00000062584.1"/>
    </source>
</evidence>
<dbReference type="GO" id="GO:0005783">
    <property type="term" value="C:endoplasmic reticulum"/>
    <property type="evidence" value="ECO:0007669"/>
    <property type="project" value="UniProtKB-SubCell"/>
</dbReference>
<dbReference type="Proteomes" id="UP000314983">
    <property type="component" value="Chromosome 10"/>
</dbReference>
<dbReference type="GO" id="GO:0046872">
    <property type="term" value="F:metal ion binding"/>
    <property type="evidence" value="ECO:0007669"/>
    <property type="project" value="UniProtKB-KW"/>
</dbReference>
<reference evidence="24" key="3">
    <citation type="submission" date="2025-09" db="UniProtKB">
        <authorList>
            <consortium name="Ensembl"/>
        </authorList>
    </citation>
    <scope>IDENTIFICATION</scope>
</reference>
<evidence type="ECO:0000256" key="19">
    <source>
        <dbReference type="ARBA" id="ARBA00023228"/>
    </source>
</evidence>
<dbReference type="PANTHER" id="PTHR12053">
    <property type="entry name" value="PROTEASE FAMILY M28 PLASMA GLUTAMATE CARBOXYPEPTIDASE-RELATED"/>
    <property type="match status" value="1"/>
</dbReference>
<comment type="subunit">
    <text evidence="20">Homodimer. The monomeric form is inactive while the homodimer is active.</text>
</comment>
<dbReference type="Ensembl" id="ENSEEET00000064448.1">
    <property type="protein sequence ID" value="ENSEEEP00000062584.1"/>
    <property type="gene ID" value="ENSEEEG00000010075.2"/>
</dbReference>
<keyword evidence="7" id="KW-0964">Secreted</keyword>
<reference evidence="24 25" key="1">
    <citation type="submission" date="2020-05" db="EMBL/GenBank/DDBJ databases">
        <title>Electrophorus electricus (electric eel) genome, fEleEle1, primary haplotype.</title>
        <authorList>
            <person name="Myers G."/>
            <person name="Meyer A."/>
            <person name="Fedrigo O."/>
            <person name="Formenti G."/>
            <person name="Rhie A."/>
            <person name="Tracey A."/>
            <person name="Sims Y."/>
            <person name="Jarvis E.D."/>
        </authorList>
    </citation>
    <scope>NUCLEOTIDE SEQUENCE [LARGE SCALE GENOMIC DNA]</scope>
</reference>
<evidence type="ECO:0000256" key="7">
    <source>
        <dbReference type="ARBA" id="ARBA00022525"/>
    </source>
</evidence>
<evidence type="ECO:0000256" key="5">
    <source>
        <dbReference type="ARBA" id="ARBA00010918"/>
    </source>
</evidence>
<evidence type="ECO:0000256" key="10">
    <source>
        <dbReference type="ARBA" id="ARBA00022723"/>
    </source>
</evidence>
<dbReference type="GO" id="GO:0070573">
    <property type="term" value="F:metallodipeptidase activity"/>
    <property type="evidence" value="ECO:0007669"/>
    <property type="project" value="InterPro"/>
</dbReference>
<evidence type="ECO:0000256" key="4">
    <source>
        <dbReference type="ARBA" id="ARBA00004613"/>
    </source>
</evidence>
<evidence type="ECO:0000256" key="21">
    <source>
        <dbReference type="ARBA" id="ARBA00033328"/>
    </source>
</evidence>
<feature type="signal peptide" evidence="22">
    <location>
        <begin position="1"/>
        <end position="24"/>
    </location>
</feature>
<dbReference type="Gene3D" id="3.50.30.30">
    <property type="match status" value="1"/>
</dbReference>
<dbReference type="InterPro" id="IPR007484">
    <property type="entry name" value="Peptidase_M28"/>
</dbReference>
<keyword evidence="14" id="KW-0862">Zinc</keyword>
<evidence type="ECO:0000313" key="25">
    <source>
        <dbReference type="Proteomes" id="UP000314983"/>
    </source>
</evidence>
<evidence type="ECO:0000256" key="13">
    <source>
        <dbReference type="ARBA" id="ARBA00022824"/>
    </source>
</evidence>
<keyword evidence="15" id="KW-0333">Golgi apparatus</keyword>
<evidence type="ECO:0000256" key="14">
    <source>
        <dbReference type="ARBA" id="ARBA00022833"/>
    </source>
</evidence>
<feature type="domain" description="Peptidase M28" evidence="23">
    <location>
        <begin position="233"/>
        <end position="382"/>
    </location>
</feature>
<keyword evidence="10" id="KW-0479">Metal-binding</keyword>
<organism evidence="24 25">
    <name type="scientific">Electrophorus electricus</name>
    <name type="common">Electric eel</name>
    <name type="synonym">Gymnotus electricus</name>
    <dbReference type="NCBI Taxonomy" id="8005"/>
    <lineage>
        <taxon>Eukaryota</taxon>
        <taxon>Metazoa</taxon>
        <taxon>Chordata</taxon>
        <taxon>Craniata</taxon>
        <taxon>Vertebrata</taxon>
        <taxon>Euteleostomi</taxon>
        <taxon>Actinopterygii</taxon>
        <taxon>Neopterygii</taxon>
        <taxon>Teleostei</taxon>
        <taxon>Ostariophysi</taxon>
        <taxon>Gymnotiformes</taxon>
        <taxon>Gymnotoidei</taxon>
        <taxon>Gymnotidae</taxon>
        <taxon>Electrophorus</taxon>
    </lineage>
</organism>
<dbReference type="Pfam" id="PF04389">
    <property type="entry name" value="Peptidase_M28"/>
    <property type="match status" value="1"/>
</dbReference>
<accession>A0AAY5F0U7</accession>
<evidence type="ECO:0000256" key="9">
    <source>
        <dbReference type="ARBA" id="ARBA00022670"/>
    </source>
</evidence>
<protein>
    <recommendedName>
        <fullName evidence="6">Carboxypeptidase Q</fullName>
    </recommendedName>
    <alternativeName>
        <fullName evidence="21">Plasma glutamate carboxypeptidase</fullName>
    </alternativeName>
</protein>
<dbReference type="PANTHER" id="PTHR12053:SF3">
    <property type="entry name" value="CARBOXYPEPTIDASE Q"/>
    <property type="match status" value="1"/>
</dbReference>
<evidence type="ECO:0000256" key="16">
    <source>
        <dbReference type="ARBA" id="ARBA00023049"/>
    </source>
</evidence>
<dbReference type="Gene3D" id="3.40.630.10">
    <property type="entry name" value="Zn peptidases"/>
    <property type="match status" value="2"/>
</dbReference>
<keyword evidence="25" id="KW-1185">Reference proteome</keyword>
<dbReference type="GO" id="GO:0005794">
    <property type="term" value="C:Golgi apparatus"/>
    <property type="evidence" value="ECO:0007669"/>
    <property type="project" value="UniProtKB-SubCell"/>
</dbReference>
<evidence type="ECO:0000256" key="1">
    <source>
        <dbReference type="ARBA" id="ARBA00004240"/>
    </source>
</evidence>
<evidence type="ECO:0000256" key="3">
    <source>
        <dbReference type="ARBA" id="ARBA00004555"/>
    </source>
</evidence>
<evidence type="ECO:0000256" key="6">
    <source>
        <dbReference type="ARBA" id="ARBA00014116"/>
    </source>
</evidence>
<comment type="similarity">
    <text evidence="5">Belongs to the peptidase M28 family.</text>
</comment>
<evidence type="ECO:0000259" key="23">
    <source>
        <dbReference type="Pfam" id="PF04389"/>
    </source>
</evidence>
<sequence>MTRNEQNLLFLTLVLICSLLRCHCKPLTYEGKLPEKISQILNYADIAQKIIILALYEKAQNRSYERFAAFTDTVGNRVSGSKNLDLAIKYIYNASKLDGLENVYLELVKIPQWVRGEESAVMVLPCNHSLSILGLGSSVGTPKKGIEAELSVVESFEELKRRANEAKGRIVVYNQPFVSYEETVAYRTTGASKAAKVGAVASLIMARMAHRGTRNVVQLTMGAQNLADVDSFNTVAEITGTEHPKQVVLLSGHLDSWDVGQGAMDDGGGVAISWEAMSLIKGLGLRPKSTLRTVLWSAEETGGMGAAQYYQQHKANISNFDLVMESDLCTFAPVGLQFIGNDKVSAVMRDVMKLLTPINVTSLEEHGEGTDINMWMEARVPGHCGFNSFECQLLGFSEPCLCLIFHTDSTFNCSFVCAVKPLCLIHSGFHGPAPPAIS</sequence>
<keyword evidence="12" id="KW-0378">Hydrolase</keyword>
<keyword evidence="17" id="KW-0865">Zymogen</keyword>
<feature type="chain" id="PRO_5044308295" description="Carboxypeptidase Q" evidence="22">
    <location>
        <begin position="25"/>
        <end position="438"/>
    </location>
</feature>